<accession>A0A026W9U8</accession>
<protein>
    <submittedName>
        <fullName evidence="1">Uncharacterized protein</fullName>
    </submittedName>
</protein>
<sequence>MCEEKLSDLLQITYHSFNRSTFSHIVRHVSEKACSRILLNKCEIDFSSVTIVQVEI</sequence>
<reference evidence="1 2" key="1">
    <citation type="journal article" date="2014" name="Curr. Biol.">
        <title>The genome of the clonal raider ant Cerapachys biroi.</title>
        <authorList>
            <person name="Oxley P.R."/>
            <person name="Ji L."/>
            <person name="Fetter-Pruneda I."/>
            <person name="McKenzie S.K."/>
            <person name="Li C."/>
            <person name="Hu H."/>
            <person name="Zhang G."/>
            <person name="Kronauer D.J."/>
        </authorList>
    </citation>
    <scope>NUCLEOTIDE SEQUENCE [LARGE SCALE GENOMIC DNA]</scope>
</reference>
<organism evidence="1 2">
    <name type="scientific">Ooceraea biroi</name>
    <name type="common">Clonal raider ant</name>
    <name type="synonym">Cerapachys biroi</name>
    <dbReference type="NCBI Taxonomy" id="2015173"/>
    <lineage>
        <taxon>Eukaryota</taxon>
        <taxon>Metazoa</taxon>
        <taxon>Ecdysozoa</taxon>
        <taxon>Arthropoda</taxon>
        <taxon>Hexapoda</taxon>
        <taxon>Insecta</taxon>
        <taxon>Pterygota</taxon>
        <taxon>Neoptera</taxon>
        <taxon>Endopterygota</taxon>
        <taxon>Hymenoptera</taxon>
        <taxon>Apocrita</taxon>
        <taxon>Aculeata</taxon>
        <taxon>Formicoidea</taxon>
        <taxon>Formicidae</taxon>
        <taxon>Dorylinae</taxon>
        <taxon>Ooceraea</taxon>
    </lineage>
</organism>
<proteinExistence type="predicted"/>
<gene>
    <name evidence="1" type="ORF">X777_07695</name>
</gene>
<evidence type="ECO:0000313" key="2">
    <source>
        <dbReference type="Proteomes" id="UP000053097"/>
    </source>
</evidence>
<dbReference type="AlphaFoldDB" id="A0A026W9U8"/>
<name>A0A026W9U8_OOCBI</name>
<dbReference type="Proteomes" id="UP000053097">
    <property type="component" value="Unassembled WGS sequence"/>
</dbReference>
<dbReference type="EMBL" id="KK107310">
    <property type="protein sequence ID" value="EZA52877.1"/>
    <property type="molecule type" value="Genomic_DNA"/>
</dbReference>
<evidence type="ECO:0000313" key="1">
    <source>
        <dbReference type="EMBL" id="EZA52877.1"/>
    </source>
</evidence>
<keyword evidence="2" id="KW-1185">Reference proteome</keyword>